<gene>
    <name evidence="2" type="ORF">BT96DRAFT_513352</name>
</gene>
<dbReference type="AlphaFoldDB" id="A0A6A4GLX0"/>
<organism evidence="2 3">
    <name type="scientific">Gymnopus androsaceus JB14</name>
    <dbReference type="NCBI Taxonomy" id="1447944"/>
    <lineage>
        <taxon>Eukaryota</taxon>
        <taxon>Fungi</taxon>
        <taxon>Dikarya</taxon>
        <taxon>Basidiomycota</taxon>
        <taxon>Agaricomycotina</taxon>
        <taxon>Agaricomycetes</taxon>
        <taxon>Agaricomycetidae</taxon>
        <taxon>Agaricales</taxon>
        <taxon>Marasmiineae</taxon>
        <taxon>Omphalotaceae</taxon>
        <taxon>Gymnopus</taxon>
    </lineage>
</organism>
<accession>A0A6A4GLX0</accession>
<evidence type="ECO:0000313" key="3">
    <source>
        <dbReference type="Proteomes" id="UP000799118"/>
    </source>
</evidence>
<sequence length="110" mass="12556">MKLRLSSLVPLLMWRMLLLLSDISHLSFWVRRQHPIYTDSWLPFPIGVSRAHGCVQAPSHCSCSCGCSYTPRNRILVENLDVPCCRLPSNSNTSFPVSRLHRGRQVLQLP</sequence>
<evidence type="ECO:0000256" key="1">
    <source>
        <dbReference type="SAM" id="SignalP"/>
    </source>
</evidence>
<reference evidence="2" key="1">
    <citation type="journal article" date="2019" name="Environ. Microbiol.">
        <title>Fungal ecological strategies reflected in gene transcription - a case study of two litter decomposers.</title>
        <authorList>
            <person name="Barbi F."/>
            <person name="Kohler A."/>
            <person name="Barry K."/>
            <person name="Baskaran P."/>
            <person name="Daum C."/>
            <person name="Fauchery L."/>
            <person name="Ihrmark K."/>
            <person name="Kuo A."/>
            <person name="LaButti K."/>
            <person name="Lipzen A."/>
            <person name="Morin E."/>
            <person name="Grigoriev I.V."/>
            <person name="Henrissat B."/>
            <person name="Lindahl B."/>
            <person name="Martin F."/>
        </authorList>
    </citation>
    <scope>NUCLEOTIDE SEQUENCE</scope>
    <source>
        <strain evidence="2">JB14</strain>
    </source>
</reference>
<protein>
    <recommendedName>
        <fullName evidence="4">Secreted protein</fullName>
    </recommendedName>
</protein>
<evidence type="ECO:0000313" key="2">
    <source>
        <dbReference type="EMBL" id="KAE9386691.1"/>
    </source>
</evidence>
<keyword evidence="3" id="KW-1185">Reference proteome</keyword>
<proteinExistence type="predicted"/>
<dbReference type="EMBL" id="ML769856">
    <property type="protein sequence ID" value="KAE9386691.1"/>
    <property type="molecule type" value="Genomic_DNA"/>
</dbReference>
<keyword evidence="1" id="KW-0732">Signal</keyword>
<evidence type="ECO:0008006" key="4">
    <source>
        <dbReference type="Google" id="ProtNLM"/>
    </source>
</evidence>
<feature type="chain" id="PRO_5025404792" description="Secreted protein" evidence="1">
    <location>
        <begin position="20"/>
        <end position="110"/>
    </location>
</feature>
<dbReference type="Proteomes" id="UP000799118">
    <property type="component" value="Unassembled WGS sequence"/>
</dbReference>
<feature type="signal peptide" evidence="1">
    <location>
        <begin position="1"/>
        <end position="19"/>
    </location>
</feature>
<name>A0A6A4GLX0_9AGAR</name>